<sequence>MRIHCHQYSKEVMYLSHPEISMQNTEVLLCLATDIGSPSTAKTIATLFRHSPRLLQSSQQLLTHRCDLLFHLMLVILTSVEIACFVLQDIFVFHSYSRCCFI</sequence>
<keyword evidence="1" id="KW-0472">Membrane</keyword>
<accession>A0ABR4I6R4</accession>
<comment type="caution">
    <text evidence="2">The sequence shown here is derived from an EMBL/GenBank/DDBJ whole genome shotgun (WGS) entry which is preliminary data.</text>
</comment>
<feature type="transmembrane region" description="Helical" evidence="1">
    <location>
        <begin position="68"/>
        <end position="88"/>
    </location>
</feature>
<reference evidence="2 3" key="1">
    <citation type="submission" date="2024-07" db="EMBL/GenBank/DDBJ databases">
        <title>Section-level genome sequencing and comparative genomics of Aspergillus sections Usti and Cavernicolus.</title>
        <authorList>
            <consortium name="Lawrence Berkeley National Laboratory"/>
            <person name="Nybo J.L."/>
            <person name="Vesth T.C."/>
            <person name="Theobald S."/>
            <person name="Frisvad J.C."/>
            <person name="Larsen T.O."/>
            <person name="Kjaerboelling I."/>
            <person name="Rothschild-Mancinelli K."/>
            <person name="Lyhne E.K."/>
            <person name="Kogle M.E."/>
            <person name="Barry K."/>
            <person name="Clum A."/>
            <person name="Na H."/>
            <person name="Ledsgaard L."/>
            <person name="Lin J."/>
            <person name="Lipzen A."/>
            <person name="Kuo A."/>
            <person name="Riley R."/>
            <person name="Mondo S."/>
            <person name="LaButti K."/>
            <person name="Haridas S."/>
            <person name="Pangalinan J."/>
            <person name="Salamov A.A."/>
            <person name="Simmons B.A."/>
            <person name="Magnuson J.K."/>
            <person name="Chen J."/>
            <person name="Drula E."/>
            <person name="Henrissat B."/>
            <person name="Wiebenga A."/>
            <person name="Lubbers R.J."/>
            <person name="Gomes A.C."/>
            <person name="Makela M.R."/>
            <person name="Stajich J."/>
            <person name="Grigoriev I.V."/>
            <person name="Mortensen U.H."/>
            <person name="De vries R.P."/>
            <person name="Baker S.E."/>
            <person name="Andersen M.R."/>
        </authorList>
    </citation>
    <scope>NUCLEOTIDE SEQUENCE [LARGE SCALE GENOMIC DNA]</scope>
    <source>
        <strain evidence="2 3">CBS 600.67</strain>
    </source>
</reference>
<proteinExistence type="predicted"/>
<protein>
    <submittedName>
        <fullName evidence="2">Uncharacterized protein</fullName>
    </submittedName>
</protein>
<gene>
    <name evidence="2" type="ORF">BDW59DRAFT_148625</name>
</gene>
<keyword evidence="1" id="KW-1133">Transmembrane helix</keyword>
<name>A0ABR4I6R4_9EURO</name>
<evidence type="ECO:0000313" key="3">
    <source>
        <dbReference type="Proteomes" id="UP001610335"/>
    </source>
</evidence>
<keyword evidence="3" id="KW-1185">Reference proteome</keyword>
<dbReference type="Proteomes" id="UP001610335">
    <property type="component" value="Unassembled WGS sequence"/>
</dbReference>
<keyword evidence="1" id="KW-0812">Transmembrane</keyword>
<dbReference type="EMBL" id="JBFXLS010000052">
    <property type="protein sequence ID" value="KAL2823447.1"/>
    <property type="molecule type" value="Genomic_DNA"/>
</dbReference>
<evidence type="ECO:0000256" key="1">
    <source>
        <dbReference type="SAM" id="Phobius"/>
    </source>
</evidence>
<evidence type="ECO:0000313" key="2">
    <source>
        <dbReference type="EMBL" id="KAL2823447.1"/>
    </source>
</evidence>
<organism evidence="2 3">
    <name type="scientific">Aspergillus cavernicola</name>
    <dbReference type="NCBI Taxonomy" id="176166"/>
    <lineage>
        <taxon>Eukaryota</taxon>
        <taxon>Fungi</taxon>
        <taxon>Dikarya</taxon>
        <taxon>Ascomycota</taxon>
        <taxon>Pezizomycotina</taxon>
        <taxon>Eurotiomycetes</taxon>
        <taxon>Eurotiomycetidae</taxon>
        <taxon>Eurotiales</taxon>
        <taxon>Aspergillaceae</taxon>
        <taxon>Aspergillus</taxon>
        <taxon>Aspergillus subgen. Nidulantes</taxon>
    </lineage>
</organism>